<dbReference type="InterPro" id="IPR036388">
    <property type="entry name" value="WH-like_DNA-bd_sf"/>
</dbReference>
<dbReference type="InterPro" id="IPR027417">
    <property type="entry name" value="P-loop_NTPase"/>
</dbReference>
<evidence type="ECO:0000313" key="7">
    <source>
        <dbReference type="Proteomes" id="UP000032180"/>
    </source>
</evidence>
<dbReference type="Pfam" id="PF23598">
    <property type="entry name" value="LRR_14"/>
    <property type="match status" value="2"/>
</dbReference>
<organism evidence="6 7">
    <name type="scientific">Leersia perrieri</name>
    <dbReference type="NCBI Taxonomy" id="77586"/>
    <lineage>
        <taxon>Eukaryota</taxon>
        <taxon>Viridiplantae</taxon>
        <taxon>Streptophyta</taxon>
        <taxon>Embryophyta</taxon>
        <taxon>Tracheophyta</taxon>
        <taxon>Spermatophyta</taxon>
        <taxon>Magnoliopsida</taxon>
        <taxon>Liliopsida</taxon>
        <taxon>Poales</taxon>
        <taxon>Poaceae</taxon>
        <taxon>BOP clade</taxon>
        <taxon>Oryzoideae</taxon>
        <taxon>Oryzeae</taxon>
        <taxon>Oryzinae</taxon>
        <taxon>Leersia</taxon>
    </lineage>
</organism>
<evidence type="ECO:0000259" key="5">
    <source>
        <dbReference type="Pfam" id="PF23598"/>
    </source>
</evidence>
<dbReference type="HOGENOM" id="CLU_000837_25_1_1"/>
<reference evidence="6" key="3">
    <citation type="submission" date="2015-04" db="UniProtKB">
        <authorList>
            <consortium name="EnsemblPlants"/>
        </authorList>
    </citation>
    <scope>IDENTIFICATION</scope>
</reference>
<dbReference type="Gramene" id="LPERR11G19280.1">
    <property type="protein sequence ID" value="LPERR11G19280.1"/>
    <property type="gene ID" value="LPERR11G19280"/>
</dbReference>
<dbReference type="STRING" id="77586.A0A0D9XVB3"/>
<feature type="domain" description="NB-ARC" evidence="3">
    <location>
        <begin position="95"/>
        <end position="218"/>
    </location>
</feature>
<sequence>MERGDGDGGGEAMDAPATVTVSHGVMGRLLLSLSCSTESFPKGVSKTEIPSFKAVLEVLCRNLVDLAEVKKPSFTAQCWMKEVRDLCYDTEDCFDKIDAHGSKGVGKTTLARSLYRKFGDRFECRAFVRVSRNPDIRRFLISLLSQIKGAHTDVSYGVQDLFQNIKKHLERKRYLVVIDDLWASTTWDIISRAFPRDNGYGARIITITQTDDVADACCSYNSADIFRMKLDPPELLPFKTTIMVAKLLQCNFTVEQQNSLLSSLGINPTSEGMKELLNLIYGILPHHLKTCLLYFNMYPEDYTIKKDDLVKQWVAEGFIGEVNEENWFKVAEGYLHELIRRGLIQEVDINYNNEVLSCAVHHIVMDFIRYKSNKENFISIGDYFQTTPENPDKVRRLSAQFGGAKGANIPVGSVRMSQLRSLIYFGFFKCVPSVAEYGLLRVLILHVWADKEKKKFDLSSIHELFRLRYLKVACNVRVKLPSKIGRLQYLETLDLDARVVCFPSDINHSQGLLCLRLPCDSKTNMSSEIDKMASVFNLAYFQLSSNSRKNVLDLRKLTKLQDLRLTCSRVQIDRVDDNNGTVESFVIEKFSIFPSLPQWIGELGRLCILKIAVRDLPRNNIEILKRLTALTVLSLSVQTTPAERVVFDKGFDELRYFKFTCTAPYLSFVEGTMVKVERFKLCFNADCKEQNDQLASVNFQYLTSLKEISVKFRDPSSSNIETAKGVLDYAVSKHPNKLILSKEPKEEIVYIVSAQELNPRVAERQDTTAETQIPVGEVIEVEELWTHRTALSLSLLSGSRGMSGQSSRNVGPCPAKLISNQEKWELEAMKNKIKYLEESLKILESGVADLTYYSRGKSQELKDLKENIKKVLE</sequence>
<dbReference type="EnsemblPlants" id="LPERR11G19280.2">
    <property type="protein sequence ID" value="LPERR11G19280.2"/>
    <property type="gene ID" value="LPERR11G19280"/>
</dbReference>
<name>A0A0D9XVB3_9ORYZ</name>
<dbReference type="Gene3D" id="1.10.10.10">
    <property type="entry name" value="Winged helix-like DNA-binding domain superfamily/Winged helix DNA-binding domain"/>
    <property type="match status" value="1"/>
</dbReference>
<dbReference type="PANTHER" id="PTHR23155">
    <property type="entry name" value="DISEASE RESISTANCE PROTEIN RP"/>
    <property type="match status" value="1"/>
</dbReference>
<dbReference type="InterPro" id="IPR055414">
    <property type="entry name" value="LRR_R13L4/SHOC2-like"/>
</dbReference>
<dbReference type="GO" id="GO:0042742">
    <property type="term" value="P:defense response to bacterium"/>
    <property type="evidence" value="ECO:0007669"/>
    <property type="project" value="UniProtKB-ARBA"/>
</dbReference>
<feature type="domain" description="Disease resistance R13L4/SHOC-2-like LRR" evidence="5">
    <location>
        <begin position="418"/>
        <end position="570"/>
    </location>
</feature>
<keyword evidence="7" id="KW-1185">Reference proteome</keyword>
<dbReference type="FunFam" id="1.10.10.10:FF:000322">
    <property type="entry name" value="Probable disease resistance protein At1g63360"/>
    <property type="match status" value="1"/>
</dbReference>
<dbReference type="SUPFAM" id="SSF52540">
    <property type="entry name" value="P-loop containing nucleoside triphosphate hydrolases"/>
    <property type="match status" value="1"/>
</dbReference>
<dbReference type="Gene3D" id="3.40.50.300">
    <property type="entry name" value="P-loop containing nucleotide triphosphate hydrolases"/>
    <property type="match status" value="1"/>
</dbReference>
<dbReference type="InterPro" id="IPR044974">
    <property type="entry name" value="Disease_R_plants"/>
</dbReference>
<evidence type="ECO:0000259" key="3">
    <source>
        <dbReference type="Pfam" id="PF00931"/>
    </source>
</evidence>
<evidence type="ECO:0000256" key="1">
    <source>
        <dbReference type="ARBA" id="ARBA00022737"/>
    </source>
</evidence>
<dbReference type="Pfam" id="PF00931">
    <property type="entry name" value="NB-ARC"/>
    <property type="match status" value="1"/>
</dbReference>
<keyword evidence="1" id="KW-0677">Repeat</keyword>
<keyword evidence="2" id="KW-0611">Plant defense</keyword>
<dbReference type="EnsemblPlants" id="LPERR11G19280.1">
    <property type="protein sequence ID" value="LPERR11G19280.1"/>
    <property type="gene ID" value="LPERR11G19280"/>
</dbReference>
<dbReference type="InterPro" id="IPR032675">
    <property type="entry name" value="LRR_dom_sf"/>
</dbReference>
<feature type="domain" description="Disease resistance R13L4/SHOC-2-like LRR" evidence="5">
    <location>
        <begin position="582"/>
        <end position="737"/>
    </location>
</feature>
<feature type="domain" description="Disease resistance protein winged helix" evidence="4">
    <location>
        <begin position="297"/>
        <end position="368"/>
    </location>
</feature>
<reference evidence="6 7" key="2">
    <citation type="submission" date="2013-12" db="EMBL/GenBank/DDBJ databases">
        <authorList>
            <person name="Yu Y."/>
            <person name="Lee S."/>
            <person name="de Baynast K."/>
            <person name="Wissotski M."/>
            <person name="Liu L."/>
            <person name="Talag J."/>
            <person name="Goicoechea J."/>
            <person name="Angelova A."/>
            <person name="Jetty R."/>
            <person name="Kudrna D."/>
            <person name="Golser W."/>
            <person name="Rivera L."/>
            <person name="Zhang J."/>
            <person name="Wing R."/>
        </authorList>
    </citation>
    <scope>NUCLEOTIDE SEQUENCE</scope>
</reference>
<accession>A0A0D9XVB3</accession>
<proteinExistence type="predicted"/>
<dbReference type="InterPro" id="IPR002182">
    <property type="entry name" value="NB-ARC"/>
</dbReference>
<evidence type="ECO:0000259" key="4">
    <source>
        <dbReference type="Pfam" id="PF23559"/>
    </source>
</evidence>
<evidence type="ECO:0000256" key="2">
    <source>
        <dbReference type="ARBA" id="ARBA00022821"/>
    </source>
</evidence>
<protein>
    <submittedName>
        <fullName evidence="6">Uncharacterized protein</fullName>
    </submittedName>
</protein>
<dbReference type="PANTHER" id="PTHR23155:SF1094">
    <property type="entry name" value="OS11G0686400 PROTEIN"/>
    <property type="match status" value="1"/>
</dbReference>
<dbReference type="InterPro" id="IPR058922">
    <property type="entry name" value="WHD_DRP"/>
</dbReference>
<dbReference type="Gramene" id="LPERR11G19280.2">
    <property type="protein sequence ID" value="LPERR11G19280.2"/>
    <property type="gene ID" value="LPERR11G19280"/>
</dbReference>
<evidence type="ECO:0000313" key="6">
    <source>
        <dbReference type="EnsemblPlants" id="LPERR11G19280.1"/>
    </source>
</evidence>
<dbReference type="Gene3D" id="3.80.10.10">
    <property type="entry name" value="Ribonuclease Inhibitor"/>
    <property type="match status" value="1"/>
</dbReference>
<dbReference type="GO" id="GO:0009626">
    <property type="term" value="P:plant-type hypersensitive response"/>
    <property type="evidence" value="ECO:0007669"/>
    <property type="project" value="UniProtKB-ARBA"/>
</dbReference>
<dbReference type="Proteomes" id="UP000032180">
    <property type="component" value="Chromosome 11"/>
</dbReference>
<dbReference type="eggNOG" id="KOG4658">
    <property type="taxonomic scope" value="Eukaryota"/>
</dbReference>
<dbReference type="PRINTS" id="PR00364">
    <property type="entry name" value="DISEASERSIST"/>
</dbReference>
<dbReference type="GO" id="GO:0043531">
    <property type="term" value="F:ADP binding"/>
    <property type="evidence" value="ECO:0007669"/>
    <property type="project" value="InterPro"/>
</dbReference>
<dbReference type="AlphaFoldDB" id="A0A0D9XVB3"/>
<dbReference type="SUPFAM" id="SSF52058">
    <property type="entry name" value="L domain-like"/>
    <property type="match status" value="1"/>
</dbReference>
<reference evidence="6 7" key="1">
    <citation type="submission" date="2012-08" db="EMBL/GenBank/DDBJ databases">
        <title>Oryza genome evolution.</title>
        <authorList>
            <person name="Wing R.A."/>
        </authorList>
    </citation>
    <scope>NUCLEOTIDE SEQUENCE</scope>
</reference>
<dbReference type="GO" id="GO:0002758">
    <property type="term" value="P:innate immune response-activating signaling pathway"/>
    <property type="evidence" value="ECO:0007669"/>
    <property type="project" value="UniProtKB-ARBA"/>
</dbReference>
<dbReference type="Pfam" id="PF23559">
    <property type="entry name" value="WHD_DRP"/>
    <property type="match status" value="1"/>
</dbReference>